<name>A0A5C6MCL9_9PLAN</name>
<keyword evidence="2" id="KW-1185">Reference proteome</keyword>
<organism evidence="1 2">
    <name type="scientific">Planctomyces bekefii</name>
    <dbReference type="NCBI Taxonomy" id="1653850"/>
    <lineage>
        <taxon>Bacteria</taxon>
        <taxon>Pseudomonadati</taxon>
        <taxon>Planctomycetota</taxon>
        <taxon>Planctomycetia</taxon>
        <taxon>Planctomycetales</taxon>
        <taxon>Planctomycetaceae</taxon>
        <taxon>Planctomyces</taxon>
    </lineage>
</organism>
<dbReference type="Proteomes" id="UP000321083">
    <property type="component" value="Unassembled WGS sequence"/>
</dbReference>
<reference evidence="1 2" key="1">
    <citation type="submission" date="2019-08" db="EMBL/GenBank/DDBJ databases">
        <title>100 year-old enigma solved: identification of Planctomyces bekefii, the type genus and species of the phylum Planctomycetes.</title>
        <authorList>
            <person name="Svetlana D.N."/>
            <person name="Overmann J."/>
        </authorList>
    </citation>
    <scope>NUCLEOTIDE SEQUENCE [LARGE SCALE GENOMIC DNA]</scope>
    <source>
        <strain evidence="1">Phe10_nw2017</strain>
    </source>
</reference>
<gene>
    <name evidence="1" type="ORF">E3A20_00440</name>
</gene>
<dbReference type="EMBL" id="SRHE01000003">
    <property type="protein sequence ID" value="TWW12705.1"/>
    <property type="molecule type" value="Genomic_DNA"/>
</dbReference>
<evidence type="ECO:0000313" key="1">
    <source>
        <dbReference type="EMBL" id="TWW12705.1"/>
    </source>
</evidence>
<evidence type="ECO:0000313" key="2">
    <source>
        <dbReference type="Proteomes" id="UP000321083"/>
    </source>
</evidence>
<accession>A0A5C6MCL9</accession>
<comment type="caution">
    <text evidence="1">The sequence shown here is derived from an EMBL/GenBank/DDBJ whole genome shotgun (WGS) entry which is preliminary data.</text>
</comment>
<proteinExistence type="predicted"/>
<protein>
    <submittedName>
        <fullName evidence="1">Uncharacterized protein</fullName>
    </submittedName>
</protein>
<sequence>MIDKDILNRFSPDGAEVFRQVKASTQRIEQHVQAETTNYHNFCFDNCIPVKLHQPEELSKFCDTECSKVRDTFINNFFGRAQTGLYEAFKRFSDALYNTLQHLQTTNNLTREAFKKLIHPMAVLIFRISLLSGNDDNNYFKFITPDNPSGNELEFGSQTINFHQSVEETLALFSKISMRGGRGCPMRHVNLEVDLDGTGNLQTVNIIKVLYYLCARQVEMALFGRKTETSA</sequence>
<dbReference type="AlphaFoldDB" id="A0A5C6MCL9"/>
<reference evidence="1 2" key="2">
    <citation type="submission" date="2019-08" db="EMBL/GenBank/DDBJ databases">
        <authorList>
            <person name="Henke P."/>
        </authorList>
    </citation>
    <scope>NUCLEOTIDE SEQUENCE [LARGE SCALE GENOMIC DNA]</scope>
    <source>
        <strain evidence="1">Phe10_nw2017</strain>
    </source>
</reference>